<dbReference type="SUPFAM" id="SSF48403">
    <property type="entry name" value="Ankyrin repeat"/>
    <property type="match status" value="1"/>
</dbReference>
<proteinExistence type="predicted"/>
<evidence type="ECO:0000256" key="1">
    <source>
        <dbReference type="ARBA" id="ARBA00022737"/>
    </source>
</evidence>
<evidence type="ECO:0000313" key="5">
    <source>
        <dbReference type="Proteomes" id="UP001224775"/>
    </source>
</evidence>
<dbReference type="InterPro" id="IPR002110">
    <property type="entry name" value="Ankyrin_rpt"/>
</dbReference>
<sequence>MTSATAAAANQTSSNSRFRCPCQHIPLSLSSATSAEYGDVTSLARRMKAANQNNILSSKNRQAGGGLSAIPGISDGGITPLHLAAQHGHPAAVSLLLSEGWCDGDTGLPIVMTGGGGGNDNHNDCDRNNSVDSNHTANVTKLCGATPLHRASFSGAISAMQVLLSWRQRDTDNRGGVGDPNGGVNVLSRDVSFGDQRTPLHKAVAGGRPLAVQLLLNALRERELLRDGLLARDAVGLTPLELAKQFILLDEVELEQERCSVRRWDVVAGGSSADWDTCQRLLEGCMSDANVSINNPNTTTQTNRTMPEMPPCTNDDDCVDGKCRTAAWENAFRIALISSMKTSLDNNANETIGGNKNGHVTPTKSMSNGFEGTQTPNIKTVTSNAVKKTSIGRKCDACGNPSTVLFRAKNRQLVCKPCHRK</sequence>
<comment type="caution">
    <text evidence="4">The sequence shown here is derived from an EMBL/GenBank/DDBJ whole genome shotgun (WGS) entry which is preliminary data.</text>
</comment>
<name>A0AAD9D9W5_9STRA</name>
<dbReference type="PROSITE" id="PS50088">
    <property type="entry name" value="ANK_REPEAT"/>
    <property type="match status" value="1"/>
</dbReference>
<keyword evidence="1" id="KW-0677">Repeat</keyword>
<dbReference type="Pfam" id="PF12796">
    <property type="entry name" value="Ank_2"/>
    <property type="match status" value="1"/>
</dbReference>
<feature type="repeat" description="ANK" evidence="3">
    <location>
        <begin position="76"/>
        <end position="100"/>
    </location>
</feature>
<keyword evidence="5" id="KW-1185">Reference proteome</keyword>
<dbReference type="PROSITE" id="PS50297">
    <property type="entry name" value="ANK_REP_REGION"/>
    <property type="match status" value="1"/>
</dbReference>
<dbReference type="PANTHER" id="PTHR24166:SF48">
    <property type="entry name" value="PROTEIN VAPYRIN"/>
    <property type="match status" value="1"/>
</dbReference>
<dbReference type="InterPro" id="IPR050889">
    <property type="entry name" value="Dendritic_Spine_Reg/Scaffold"/>
</dbReference>
<dbReference type="Gene3D" id="1.25.40.20">
    <property type="entry name" value="Ankyrin repeat-containing domain"/>
    <property type="match status" value="2"/>
</dbReference>
<dbReference type="InterPro" id="IPR036770">
    <property type="entry name" value="Ankyrin_rpt-contain_sf"/>
</dbReference>
<accession>A0AAD9D9W5</accession>
<dbReference type="AlphaFoldDB" id="A0AAD9D9W5"/>
<protein>
    <submittedName>
        <fullName evidence="4">Uncharacterized protein</fullName>
    </submittedName>
</protein>
<evidence type="ECO:0000256" key="2">
    <source>
        <dbReference type="ARBA" id="ARBA00023043"/>
    </source>
</evidence>
<organism evidence="4 5">
    <name type="scientific">Skeletonema marinoi</name>
    <dbReference type="NCBI Taxonomy" id="267567"/>
    <lineage>
        <taxon>Eukaryota</taxon>
        <taxon>Sar</taxon>
        <taxon>Stramenopiles</taxon>
        <taxon>Ochrophyta</taxon>
        <taxon>Bacillariophyta</taxon>
        <taxon>Coscinodiscophyceae</taxon>
        <taxon>Thalassiosirophycidae</taxon>
        <taxon>Thalassiosirales</taxon>
        <taxon>Skeletonemataceae</taxon>
        <taxon>Skeletonema</taxon>
        <taxon>Skeletonema marinoi-dohrnii complex</taxon>
    </lineage>
</organism>
<evidence type="ECO:0000256" key="3">
    <source>
        <dbReference type="PROSITE-ProRule" id="PRU00023"/>
    </source>
</evidence>
<keyword evidence="2 3" id="KW-0040">ANK repeat</keyword>
<dbReference type="SMART" id="SM00248">
    <property type="entry name" value="ANK"/>
    <property type="match status" value="3"/>
</dbReference>
<dbReference type="Proteomes" id="UP001224775">
    <property type="component" value="Unassembled WGS sequence"/>
</dbReference>
<reference evidence="4" key="1">
    <citation type="submission" date="2023-06" db="EMBL/GenBank/DDBJ databases">
        <title>Survivors Of The Sea: Transcriptome response of Skeletonema marinoi to long-term dormancy.</title>
        <authorList>
            <person name="Pinder M.I.M."/>
            <person name="Kourtchenko O."/>
            <person name="Robertson E.K."/>
            <person name="Larsson T."/>
            <person name="Maumus F."/>
            <person name="Osuna-Cruz C.M."/>
            <person name="Vancaester E."/>
            <person name="Stenow R."/>
            <person name="Vandepoele K."/>
            <person name="Ploug H."/>
            <person name="Bruchert V."/>
            <person name="Godhe A."/>
            <person name="Topel M."/>
        </authorList>
    </citation>
    <scope>NUCLEOTIDE SEQUENCE</scope>
    <source>
        <strain evidence="4">R05AC</strain>
    </source>
</reference>
<dbReference type="EMBL" id="JATAAI010000021">
    <property type="protein sequence ID" value="KAK1738269.1"/>
    <property type="molecule type" value="Genomic_DNA"/>
</dbReference>
<dbReference type="PANTHER" id="PTHR24166">
    <property type="entry name" value="ROLLING PEBBLES, ISOFORM B"/>
    <property type="match status" value="1"/>
</dbReference>
<evidence type="ECO:0000313" key="4">
    <source>
        <dbReference type="EMBL" id="KAK1738269.1"/>
    </source>
</evidence>
<gene>
    <name evidence="4" type="ORF">QTG54_010938</name>
</gene>